<evidence type="ECO:0000313" key="7">
    <source>
        <dbReference type="EMBL" id="MET7013437.1"/>
    </source>
</evidence>
<dbReference type="SUPFAM" id="SSF63411">
    <property type="entry name" value="LuxS/MPP-like metallohydrolase"/>
    <property type="match status" value="4"/>
</dbReference>
<dbReference type="InterPro" id="IPR007863">
    <property type="entry name" value="Peptidase_M16_C"/>
</dbReference>
<feature type="signal peptide" evidence="4">
    <location>
        <begin position="1"/>
        <end position="20"/>
    </location>
</feature>
<evidence type="ECO:0000259" key="6">
    <source>
        <dbReference type="Pfam" id="PF05193"/>
    </source>
</evidence>
<feature type="domain" description="Peptidase M16 C-terminal" evidence="6">
    <location>
        <begin position="650"/>
        <end position="830"/>
    </location>
</feature>
<feature type="domain" description="Peptidase M16 N-terminal" evidence="5">
    <location>
        <begin position="41"/>
        <end position="187"/>
    </location>
</feature>
<evidence type="ECO:0000259" key="5">
    <source>
        <dbReference type="Pfam" id="PF00675"/>
    </source>
</evidence>
<dbReference type="InterPro" id="IPR011765">
    <property type="entry name" value="Pept_M16_N"/>
</dbReference>
<dbReference type="PANTHER" id="PTHR11851">
    <property type="entry name" value="METALLOPROTEASE"/>
    <property type="match status" value="1"/>
</dbReference>
<evidence type="ECO:0000256" key="1">
    <source>
        <dbReference type="ARBA" id="ARBA00001947"/>
    </source>
</evidence>
<keyword evidence="4" id="KW-0732">Signal</keyword>
<sequence length="904" mass="100625">MIFRACCILVICLMQELALASVTRVTEVEGMVEYRLENGLRVVLAPDKSKPTISVNVTYLVGSRMESAGETGMAHLLEHLVFKGTPSNPQIFQELTRRGMRPNGTTWYDRTNYFETFAAIPEDLEWVLSMEADRMVNSVIAKKDLDSEMTVVRNEMERGDNNVGGMLAQLMEATAFRWHAYGKPTIGARSDVENVSIENLQAFYRKYYQPDNAVLVVAGYFEPQQTLDLINRYFGAILKPTRHLRPSYTVEPPQEGPRRVELARVGENRLVSVLYHVPPAMHPDQPALEVLRQVLTSTGGRLQEALVKQRKATSVWGSISKTYDPGYAMFGAQLRRDDDPAEATRRLLQALEEITEQPITDEEIARAQQAIRSGLDRQLDDPASFGVGLSQSIAVGDWRSFFWFREQVAKVSTADVTRVAQTYFKPANRTLGEFVPMPASSPVVVPGRADLTAMLDALPTQSSVAVGEDFDSTPANIDGRTIRASLKNGLQLAMLPKKTRGERVVLEFNLRWGDSESLASKGALISLISNMMLSGTEKYGRTQLAKKFEQLDSGVAFNATGQSMTVTLNTRRRHFAEAVVLLSEILRKSTFPQDEFERIKRSRIGAVRTAALEPSTQASLALSRYLTPREAGDVRYVLDEKEFETRVNALSRTDLVEFWRSFPGADHAWASAVGDFDPDEMSRLLQDAFSGWYSAQAYRSIADPYQDVPAKTRLIEVRDKKNAQLLGGLHIPVGEKDHDYPALLVATHLFGGGFLSSRLAMRLRQKEGLSYSVSASLSSSASASKSTLNLSAIYAPQNRARVEQAVLEEMQRMFADGFSVLELENGRKALLQARRLALTEDRALGTGLVRNLRFKRDFSFAAIVDERIAGMTLDELNAVVRKYCDPGKLSLVFAGSFYDGKTPG</sequence>
<feature type="domain" description="Peptidase M16 N-terminal" evidence="5">
    <location>
        <begin position="527"/>
        <end position="603"/>
    </location>
</feature>
<protein>
    <submittedName>
        <fullName evidence="7">Pitrilysin family protein</fullName>
    </submittedName>
</protein>
<name>A0ABV2TK87_9RHOO</name>
<gene>
    <name evidence="7" type="ORF">ABXR19_04495</name>
</gene>
<comment type="similarity">
    <text evidence="2 3">Belongs to the peptidase M16 family.</text>
</comment>
<evidence type="ECO:0000256" key="2">
    <source>
        <dbReference type="ARBA" id="ARBA00007261"/>
    </source>
</evidence>
<reference evidence="7 8" key="1">
    <citation type="submission" date="2024-07" db="EMBL/GenBank/DDBJ databases">
        <title>Uliginosibacterium flavum JJ3220;KACC:17644.</title>
        <authorList>
            <person name="Kim M.K."/>
        </authorList>
    </citation>
    <scope>NUCLEOTIDE SEQUENCE [LARGE SCALE GENOMIC DNA]</scope>
    <source>
        <strain evidence="7 8">KACC:17644</strain>
    </source>
</reference>
<evidence type="ECO:0000313" key="8">
    <source>
        <dbReference type="Proteomes" id="UP001549691"/>
    </source>
</evidence>
<dbReference type="InterPro" id="IPR001431">
    <property type="entry name" value="Pept_M16_Zn_BS"/>
</dbReference>
<organism evidence="7 8">
    <name type="scientific">Uliginosibacterium flavum</name>
    <dbReference type="NCBI Taxonomy" id="1396831"/>
    <lineage>
        <taxon>Bacteria</taxon>
        <taxon>Pseudomonadati</taxon>
        <taxon>Pseudomonadota</taxon>
        <taxon>Betaproteobacteria</taxon>
        <taxon>Rhodocyclales</taxon>
        <taxon>Zoogloeaceae</taxon>
        <taxon>Uliginosibacterium</taxon>
    </lineage>
</organism>
<keyword evidence="8" id="KW-1185">Reference proteome</keyword>
<feature type="domain" description="Peptidase M16 C-terminal" evidence="6">
    <location>
        <begin position="194"/>
        <end position="370"/>
    </location>
</feature>
<dbReference type="Gene3D" id="3.30.830.10">
    <property type="entry name" value="Metalloenzyme, LuxS/M16 peptidase-like"/>
    <property type="match status" value="4"/>
</dbReference>
<evidence type="ECO:0000256" key="4">
    <source>
        <dbReference type="SAM" id="SignalP"/>
    </source>
</evidence>
<comment type="caution">
    <text evidence="7">The sequence shown here is derived from an EMBL/GenBank/DDBJ whole genome shotgun (WGS) entry which is preliminary data.</text>
</comment>
<dbReference type="EMBL" id="JBEWZI010000003">
    <property type="protein sequence ID" value="MET7013437.1"/>
    <property type="molecule type" value="Genomic_DNA"/>
</dbReference>
<feature type="chain" id="PRO_5045335567" evidence="4">
    <location>
        <begin position="21"/>
        <end position="904"/>
    </location>
</feature>
<accession>A0ABV2TK87</accession>
<dbReference type="PANTHER" id="PTHR11851:SF49">
    <property type="entry name" value="MITOCHONDRIAL-PROCESSING PEPTIDASE SUBUNIT ALPHA"/>
    <property type="match status" value="1"/>
</dbReference>
<proteinExistence type="inferred from homology"/>
<dbReference type="InterPro" id="IPR050361">
    <property type="entry name" value="MPP/UQCRC_Complex"/>
</dbReference>
<comment type="cofactor">
    <cofactor evidence="1">
        <name>Zn(2+)</name>
        <dbReference type="ChEBI" id="CHEBI:29105"/>
    </cofactor>
</comment>
<evidence type="ECO:0000256" key="3">
    <source>
        <dbReference type="RuleBase" id="RU004447"/>
    </source>
</evidence>
<dbReference type="InterPro" id="IPR011249">
    <property type="entry name" value="Metalloenz_LuxS/M16"/>
</dbReference>
<dbReference type="Pfam" id="PF05193">
    <property type="entry name" value="Peptidase_M16_C"/>
    <property type="match status" value="2"/>
</dbReference>
<dbReference type="Proteomes" id="UP001549691">
    <property type="component" value="Unassembled WGS sequence"/>
</dbReference>
<dbReference type="Pfam" id="PF00675">
    <property type="entry name" value="Peptidase_M16"/>
    <property type="match status" value="2"/>
</dbReference>
<dbReference type="PROSITE" id="PS00143">
    <property type="entry name" value="INSULINASE"/>
    <property type="match status" value="1"/>
</dbReference>